<name>A0A9P3PXE3_LYOSH</name>
<organism evidence="1 2">
    <name type="scientific">Lyophyllum shimeji</name>
    <name type="common">Hon-shimeji</name>
    <name type="synonym">Tricholoma shimeji</name>
    <dbReference type="NCBI Taxonomy" id="47721"/>
    <lineage>
        <taxon>Eukaryota</taxon>
        <taxon>Fungi</taxon>
        <taxon>Dikarya</taxon>
        <taxon>Basidiomycota</taxon>
        <taxon>Agaricomycotina</taxon>
        <taxon>Agaricomycetes</taxon>
        <taxon>Agaricomycetidae</taxon>
        <taxon>Agaricales</taxon>
        <taxon>Tricholomatineae</taxon>
        <taxon>Lyophyllaceae</taxon>
        <taxon>Lyophyllum</taxon>
    </lineage>
</organism>
<evidence type="ECO:0000313" key="1">
    <source>
        <dbReference type="EMBL" id="GLB43738.1"/>
    </source>
</evidence>
<protein>
    <submittedName>
        <fullName evidence="1">Uncharacterized protein</fullName>
    </submittedName>
</protein>
<dbReference type="EMBL" id="BRPK01000014">
    <property type="protein sequence ID" value="GLB43738.1"/>
    <property type="molecule type" value="Genomic_DNA"/>
</dbReference>
<accession>A0A9P3PXE3</accession>
<reference evidence="1" key="1">
    <citation type="submission" date="2022-07" db="EMBL/GenBank/DDBJ databases">
        <title>The genome of Lyophyllum shimeji provides insight into the initial evolution of ectomycorrhizal fungal genome.</title>
        <authorList>
            <person name="Kobayashi Y."/>
            <person name="Shibata T."/>
            <person name="Hirakawa H."/>
            <person name="Shigenobu S."/>
            <person name="Nishiyama T."/>
            <person name="Yamada A."/>
            <person name="Hasebe M."/>
            <person name="Kawaguchi M."/>
        </authorList>
    </citation>
    <scope>NUCLEOTIDE SEQUENCE</scope>
    <source>
        <strain evidence="1">AT787</strain>
    </source>
</reference>
<sequence length="110" mass="12112">MPLRTRQNCRKYSGNSALGTPRCLLTRLLSNERGGGPEPASILNTSRLGSKWVPPPGPEIVIVECVPTEGLGIRQRENAMKRCANFALVLGHNVTSIRRTTHISFKSFLL</sequence>
<proteinExistence type="predicted"/>
<evidence type="ECO:0000313" key="2">
    <source>
        <dbReference type="Proteomes" id="UP001063166"/>
    </source>
</evidence>
<dbReference type="AlphaFoldDB" id="A0A9P3PXE3"/>
<dbReference type="Proteomes" id="UP001063166">
    <property type="component" value="Unassembled WGS sequence"/>
</dbReference>
<comment type="caution">
    <text evidence="1">The sequence shown here is derived from an EMBL/GenBank/DDBJ whole genome shotgun (WGS) entry which is preliminary data.</text>
</comment>
<keyword evidence="2" id="KW-1185">Reference proteome</keyword>
<gene>
    <name evidence="1" type="ORF">LshimejAT787_1402500</name>
</gene>